<organism evidence="2 3">
    <name type="scientific">Candidatus Beckwithbacteria bacterium GW2011_GWA2_43_10</name>
    <dbReference type="NCBI Taxonomy" id="1618369"/>
    <lineage>
        <taxon>Bacteria</taxon>
        <taxon>Candidatus Beckwithiibacteriota</taxon>
    </lineage>
</organism>
<feature type="transmembrane region" description="Helical" evidence="1">
    <location>
        <begin position="6"/>
        <end position="37"/>
    </location>
</feature>
<evidence type="ECO:0000256" key="1">
    <source>
        <dbReference type="SAM" id="Phobius"/>
    </source>
</evidence>
<protein>
    <submittedName>
        <fullName evidence="2">Uncharacterized protein</fullName>
    </submittedName>
</protein>
<gene>
    <name evidence="2" type="ORF">UV54_C0053G0003</name>
</gene>
<name>A0A0G1EVW9_9BACT</name>
<reference evidence="2 3" key="1">
    <citation type="journal article" date="2015" name="Nature">
        <title>rRNA introns, odd ribosomes, and small enigmatic genomes across a large radiation of phyla.</title>
        <authorList>
            <person name="Brown C.T."/>
            <person name="Hug L.A."/>
            <person name="Thomas B.C."/>
            <person name="Sharon I."/>
            <person name="Castelle C.J."/>
            <person name="Singh A."/>
            <person name="Wilkins M.J."/>
            <person name="Williams K.H."/>
            <person name="Banfield J.F."/>
        </authorList>
    </citation>
    <scope>NUCLEOTIDE SEQUENCE [LARGE SCALE GENOMIC DNA]</scope>
</reference>
<evidence type="ECO:0000313" key="3">
    <source>
        <dbReference type="Proteomes" id="UP000034213"/>
    </source>
</evidence>
<dbReference type="EMBL" id="LCEW01000053">
    <property type="protein sequence ID" value="KKS78723.1"/>
    <property type="molecule type" value="Genomic_DNA"/>
</dbReference>
<dbReference type="STRING" id="1618369.UV54_C0053G0003"/>
<comment type="caution">
    <text evidence="2">The sequence shown here is derived from an EMBL/GenBank/DDBJ whole genome shotgun (WGS) entry which is preliminary data.</text>
</comment>
<proteinExistence type="predicted"/>
<accession>A0A0G1EVW9</accession>
<keyword evidence="1" id="KW-0812">Transmembrane</keyword>
<keyword evidence="1" id="KW-0472">Membrane</keyword>
<evidence type="ECO:0000313" key="2">
    <source>
        <dbReference type="EMBL" id="KKS78723.1"/>
    </source>
</evidence>
<sequence>MSYLILLVWTGILSLVFIKFVPSRLIVAVLMGISYLIWGIFTHRRNKTLYWPVVLEYFAIGLLATTVLIFISLRA</sequence>
<dbReference type="Proteomes" id="UP000034213">
    <property type="component" value="Unassembled WGS sequence"/>
</dbReference>
<keyword evidence="1" id="KW-1133">Transmembrane helix</keyword>
<feature type="transmembrane region" description="Helical" evidence="1">
    <location>
        <begin position="49"/>
        <end position="73"/>
    </location>
</feature>
<dbReference type="AlphaFoldDB" id="A0A0G1EVW9"/>